<name>A0AAW0BHR1_9AGAR</name>
<accession>A0AAW0BHR1</accession>
<dbReference type="AlphaFoldDB" id="A0AAW0BHR1"/>
<sequence>MSTRPSKRQRTKNVDEPKKHSEIWRPDGNVVLQAEDTQFRVHWSVLALHSSVFSDMQDLPQPADQPTVEGCPVVNLSDDAGDVEILLTVLYSPMFLCKKSLPLPVIGALLRLGRKYDFKDFFDSAVGRLVYEFPSTLELLDKLDFDYTVIDWYDGMIFDVIALAQENKIMTVLPCACINAIEFYSTEQLFNGVENQNGTQSRLPSSDLSKYVTAKIKLLNQQFQPGYTFGWVVDPKFSRCTDSAKCKELRANVPKLLADTTWKFRFAPRWNLWKWRVANKNSKFCKVCGPHVEESFKAGREKMWEELPGFFDLPPWAELKNE</sequence>
<feature type="compositionally biased region" description="Basic residues" evidence="1">
    <location>
        <begin position="1"/>
        <end position="11"/>
    </location>
</feature>
<reference evidence="3 4" key="1">
    <citation type="journal article" date="2024" name="J Genomics">
        <title>Draft genome sequencing and assembly of Favolaschia claudopus CIRM-BRFM 2984 isolated from oak limbs.</title>
        <authorList>
            <person name="Navarro D."/>
            <person name="Drula E."/>
            <person name="Chaduli D."/>
            <person name="Cazenave R."/>
            <person name="Ahrendt S."/>
            <person name="Wang J."/>
            <person name="Lipzen A."/>
            <person name="Daum C."/>
            <person name="Barry K."/>
            <person name="Grigoriev I.V."/>
            <person name="Favel A."/>
            <person name="Rosso M.N."/>
            <person name="Martin F."/>
        </authorList>
    </citation>
    <scope>NUCLEOTIDE SEQUENCE [LARGE SCALE GENOMIC DNA]</scope>
    <source>
        <strain evidence="3 4">CIRM-BRFM 2984</strain>
    </source>
</reference>
<gene>
    <name evidence="3" type="ORF">R3P38DRAFT_3533358</name>
</gene>
<comment type="caution">
    <text evidence="3">The sequence shown here is derived from an EMBL/GenBank/DDBJ whole genome shotgun (WGS) entry which is preliminary data.</text>
</comment>
<dbReference type="InterPro" id="IPR011333">
    <property type="entry name" value="SKP1/BTB/POZ_sf"/>
</dbReference>
<dbReference type="CDD" id="cd18186">
    <property type="entry name" value="BTB_POZ_ZBTB_KLHL-like"/>
    <property type="match status" value="1"/>
</dbReference>
<evidence type="ECO:0000259" key="2">
    <source>
        <dbReference type="PROSITE" id="PS50097"/>
    </source>
</evidence>
<dbReference type="Pfam" id="PF00651">
    <property type="entry name" value="BTB"/>
    <property type="match status" value="1"/>
</dbReference>
<dbReference type="PROSITE" id="PS50097">
    <property type="entry name" value="BTB"/>
    <property type="match status" value="1"/>
</dbReference>
<feature type="region of interest" description="Disordered" evidence="1">
    <location>
        <begin position="1"/>
        <end position="21"/>
    </location>
</feature>
<protein>
    <submittedName>
        <fullName evidence="3">BTB domain-containing protein</fullName>
    </submittedName>
</protein>
<dbReference type="Proteomes" id="UP001362999">
    <property type="component" value="Unassembled WGS sequence"/>
</dbReference>
<dbReference type="InterPro" id="IPR000210">
    <property type="entry name" value="BTB/POZ_dom"/>
</dbReference>
<organism evidence="3 4">
    <name type="scientific">Favolaschia claudopus</name>
    <dbReference type="NCBI Taxonomy" id="2862362"/>
    <lineage>
        <taxon>Eukaryota</taxon>
        <taxon>Fungi</taxon>
        <taxon>Dikarya</taxon>
        <taxon>Basidiomycota</taxon>
        <taxon>Agaricomycotina</taxon>
        <taxon>Agaricomycetes</taxon>
        <taxon>Agaricomycetidae</taxon>
        <taxon>Agaricales</taxon>
        <taxon>Marasmiineae</taxon>
        <taxon>Mycenaceae</taxon>
        <taxon>Favolaschia</taxon>
    </lineage>
</organism>
<feature type="compositionally biased region" description="Basic and acidic residues" evidence="1">
    <location>
        <begin position="12"/>
        <end position="21"/>
    </location>
</feature>
<dbReference type="EMBL" id="JAWWNJ010000034">
    <property type="protein sequence ID" value="KAK7025109.1"/>
    <property type="molecule type" value="Genomic_DNA"/>
</dbReference>
<dbReference type="Gene3D" id="3.30.710.10">
    <property type="entry name" value="Potassium Channel Kv1.1, Chain A"/>
    <property type="match status" value="1"/>
</dbReference>
<evidence type="ECO:0000313" key="4">
    <source>
        <dbReference type="Proteomes" id="UP001362999"/>
    </source>
</evidence>
<dbReference type="SUPFAM" id="SSF54695">
    <property type="entry name" value="POZ domain"/>
    <property type="match status" value="1"/>
</dbReference>
<proteinExistence type="predicted"/>
<keyword evidence="4" id="KW-1185">Reference proteome</keyword>
<evidence type="ECO:0000313" key="3">
    <source>
        <dbReference type="EMBL" id="KAK7025109.1"/>
    </source>
</evidence>
<evidence type="ECO:0000256" key="1">
    <source>
        <dbReference type="SAM" id="MobiDB-lite"/>
    </source>
</evidence>
<feature type="domain" description="BTB" evidence="2">
    <location>
        <begin position="28"/>
        <end position="92"/>
    </location>
</feature>
<dbReference type="SMART" id="SM00225">
    <property type="entry name" value="BTB"/>
    <property type="match status" value="1"/>
</dbReference>